<accession>A0A371CC02</accession>
<gene>
    <name evidence="1" type="ORF">B0I71DRAFT_18716</name>
</gene>
<dbReference type="Proteomes" id="UP000256601">
    <property type="component" value="Unassembled WGS sequence"/>
</dbReference>
<protein>
    <submittedName>
        <fullName evidence="1">Uncharacterized protein</fullName>
    </submittedName>
</protein>
<proteinExistence type="predicted"/>
<dbReference type="EMBL" id="KZ857329">
    <property type="protein sequence ID" value="RDW27600.1"/>
    <property type="molecule type" value="Genomic_DNA"/>
</dbReference>
<organism evidence="1 2">
    <name type="scientific">Yarrowia lipolytica</name>
    <name type="common">Candida lipolytica</name>
    <dbReference type="NCBI Taxonomy" id="4952"/>
    <lineage>
        <taxon>Eukaryota</taxon>
        <taxon>Fungi</taxon>
        <taxon>Dikarya</taxon>
        <taxon>Ascomycota</taxon>
        <taxon>Saccharomycotina</taxon>
        <taxon>Dipodascomycetes</taxon>
        <taxon>Dipodascales</taxon>
        <taxon>Dipodascales incertae sedis</taxon>
        <taxon>Yarrowia</taxon>
    </lineage>
</organism>
<dbReference type="VEuPathDB" id="FungiDB:YALI1_F35274g"/>
<sequence>MTHTIQNTRKMKSFDLSRISRSLSFNNKQGTYPETPETDSEYFHTSIKPTQSEANTIHTTCARPRTLIAASCNKIHNGNTSAVPKITQSAPVSPQMSSINAQPWPELDLEIPALVPDSSSRDTSLSRIKSHDHLEVPLGHHHVSTIDEDRESMLSLTPTTHQQYHPHQYPMPVRGDLRCPSFVSRDSMDSARDYPCFHEPVFDVEFDNSSPLEGINPLNRVAQGSLVDDQQSVNLGPIKPRPEIKPLVHASTFTEDLVRFPSELVKLPNKINKKVKHRSSKLIKRPQVNIDIEELDSELERFETATNTACVENVESHKVQKKNSKKVDKKNGFNRMMMKVIRPFKSS</sequence>
<dbReference type="VEuPathDB" id="FungiDB:YALI0_F27731g"/>
<evidence type="ECO:0000313" key="2">
    <source>
        <dbReference type="Proteomes" id="UP000256601"/>
    </source>
</evidence>
<name>A0A371CC02_YARLL</name>
<evidence type="ECO:0000313" key="1">
    <source>
        <dbReference type="EMBL" id="RDW27600.1"/>
    </source>
</evidence>
<reference evidence="1 2" key="1">
    <citation type="submission" date="2018-07" db="EMBL/GenBank/DDBJ databases">
        <title>Draft Genome Assemblies for Five Robust Yarrowia lipolytica Strains Exhibiting High Lipid Production and Pentose Sugar Utilization and Sugar Alcohol Secretion from Undetoxified Lignocellulosic Biomass Hydrolysates.</title>
        <authorList>
            <consortium name="DOE Joint Genome Institute"/>
            <person name="Walker C."/>
            <person name="Ryu S."/>
            <person name="Na H."/>
            <person name="Zane M."/>
            <person name="LaButti K."/>
            <person name="Lipzen A."/>
            <person name="Haridas S."/>
            <person name="Barry K."/>
            <person name="Grigoriev I.V."/>
            <person name="Quarterman J."/>
            <person name="Slininger P."/>
            <person name="Dien B."/>
            <person name="Trinh C.T."/>
        </authorList>
    </citation>
    <scope>NUCLEOTIDE SEQUENCE [LARGE SCALE GENOMIC DNA]</scope>
    <source>
        <strain evidence="1 2">YB392</strain>
    </source>
</reference>
<dbReference type="AlphaFoldDB" id="A0A371CC02"/>